<keyword evidence="2 3" id="KW-0040">ANK repeat</keyword>
<dbReference type="InterPro" id="IPR002110">
    <property type="entry name" value="Ankyrin_rpt"/>
</dbReference>
<evidence type="ECO:0000313" key="5">
    <source>
        <dbReference type="EMBL" id="MDG3584274.1"/>
    </source>
</evidence>
<sequence length="133" mass="14252">MKKLAFVTALLLTIGVTFANTSKNEKDFETSTLVSSITVTPNVSPFCMSIVKGDYETVKKLIDLGADVNAKSNGMTPAMYAAKFNRVDILELLIAKDANLKAKCSKKGLTALEYAELSNATDAIAVLKKALNS</sequence>
<feature type="repeat" description="ANK" evidence="3">
    <location>
        <begin position="41"/>
        <end position="73"/>
    </location>
</feature>
<evidence type="ECO:0000256" key="3">
    <source>
        <dbReference type="PROSITE-ProRule" id="PRU00023"/>
    </source>
</evidence>
<feature type="signal peptide" evidence="4">
    <location>
        <begin position="1"/>
        <end position="19"/>
    </location>
</feature>
<dbReference type="PANTHER" id="PTHR24193:SF129">
    <property type="entry name" value="ANKYRIN REPEAT-CONTAINING PROTEIN"/>
    <property type="match status" value="1"/>
</dbReference>
<keyword evidence="1" id="KW-0677">Repeat</keyword>
<dbReference type="RefSeq" id="WP_277898049.1">
    <property type="nucleotide sequence ID" value="NZ_JAPMUA010000001.1"/>
</dbReference>
<accession>A0ABT6FMH2</accession>
<evidence type="ECO:0000256" key="2">
    <source>
        <dbReference type="ARBA" id="ARBA00023043"/>
    </source>
</evidence>
<evidence type="ECO:0000313" key="6">
    <source>
        <dbReference type="Proteomes" id="UP001153642"/>
    </source>
</evidence>
<protein>
    <submittedName>
        <fullName evidence="5">Ankyrin repeat domain-containing protein</fullName>
    </submittedName>
</protein>
<dbReference type="PROSITE" id="PS50297">
    <property type="entry name" value="ANK_REP_REGION"/>
    <property type="match status" value="1"/>
</dbReference>
<dbReference type="InterPro" id="IPR036770">
    <property type="entry name" value="Ankyrin_rpt-contain_sf"/>
</dbReference>
<comment type="caution">
    <text evidence="5">The sequence shown here is derived from an EMBL/GenBank/DDBJ whole genome shotgun (WGS) entry which is preliminary data.</text>
</comment>
<dbReference type="PROSITE" id="PS50088">
    <property type="entry name" value="ANK_REPEAT"/>
    <property type="match status" value="2"/>
</dbReference>
<organism evidence="5 6">
    <name type="scientific">Galbibacter pacificus</name>
    <dbReference type="NCBI Taxonomy" id="2996052"/>
    <lineage>
        <taxon>Bacteria</taxon>
        <taxon>Pseudomonadati</taxon>
        <taxon>Bacteroidota</taxon>
        <taxon>Flavobacteriia</taxon>
        <taxon>Flavobacteriales</taxon>
        <taxon>Flavobacteriaceae</taxon>
        <taxon>Galbibacter</taxon>
    </lineage>
</organism>
<reference evidence="5" key="1">
    <citation type="submission" date="2022-11" db="EMBL/GenBank/DDBJ databases">
        <title>High-quality draft genome sequence of Galbibacter sp. strain CMA-7.</title>
        <authorList>
            <person name="Wei L."/>
            <person name="Dong C."/>
            <person name="Shao Z."/>
        </authorList>
    </citation>
    <scope>NUCLEOTIDE SEQUENCE</scope>
    <source>
        <strain evidence="5">CMA-7</strain>
    </source>
</reference>
<name>A0ABT6FMH2_9FLAO</name>
<dbReference type="SUPFAM" id="SSF48403">
    <property type="entry name" value="Ankyrin repeat"/>
    <property type="match status" value="1"/>
</dbReference>
<keyword evidence="6" id="KW-1185">Reference proteome</keyword>
<proteinExistence type="predicted"/>
<evidence type="ECO:0000256" key="1">
    <source>
        <dbReference type="ARBA" id="ARBA00022737"/>
    </source>
</evidence>
<dbReference type="EMBL" id="JAPMUA010000001">
    <property type="protein sequence ID" value="MDG3584274.1"/>
    <property type="molecule type" value="Genomic_DNA"/>
</dbReference>
<dbReference type="InterPro" id="IPR050663">
    <property type="entry name" value="Ankyrin-SOCS_Box"/>
</dbReference>
<dbReference type="Pfam" id="PF12796">
    <property type="entry name" value="Ank_2"/>
    <property type="match status" value="1"/>
</dbReference>
<dbReference type="Gene3D" id="1.25.40.20">
    <property type="entry name" value="Ankyrin repeat-containing domain"/>
    <property type="match status" value="1"/>
</dbReference>
<feature type="chain" id="PRO_5046822829" evidence="4">
    <location>
        <begin position="20"/>
        <end position="133"/>
    </location>
</feature>
<dbReference type="PANTHER" id="PTHR24193">
    <property type="entry name" value="ANKYRIN REPEAT PROTEIN"/>
    <property type="match status" value="1"/>
</dbReference>
<evidence type="ECO:0000256" key="4">
    <source>
        <dbReference type="SAM" id="SignalP"/>
    </source>
</evidence>
<keyword evidence="4" id="KW-0732">Signal</keyword>
<dbReference type="SMART" id="SM00248">
    <property type="entry name" value="ANK"/>
    <property type="match status" value="2"/>
</dbReference>
<dbReference type="Proteomes" id="UP001153642">
    <property type="component" value="Unassembled WGS sequence"/>
</dbReference>
<feature type="repeat" description="ANK" evidence="3">
    <location>
        <begin position="73"/>
        <end position="105"/>
    </location>
</feature>
<gene>
    <name evidence="5" type="ORF">OSR52_00230</name>
</gene>